<evidence type="ECO:0000256" key="1">
    <source>
        <dbReference type="ARBA" id="ARBA00003502"/>
    </source>
</evidence>
<dbReference type="OrthoDB" id="8339333at2"/>
<gene>
    <name evidence="10" type="ORF">DXH78_04990</name>
</gene>
<evidence type="ECO:0000256" key="4">
    <source>
        <dbReference type="ARBA" id="ARBA00022491"/>
    </source>
</evidence>
<keyword evidence="7" id="KW-0010">Activator</keyword>
<evidence type="ECO:0000313" key="11">
    <source>
        <dbReference type="Proteomes" id="UP000263993"/>
    </source>
</evidence>
<dbReference type="PANTHER" id="PTHR30118:SF6">
    <property type="entry name" value="HTH-TYPE TRANSCRIPTIONAL REGULATOR LEUO"/>
    <property type="match status" value="1"/>
</dbReference>
<dbReference type="InterPro" id="IPR000847">
    <property type="entry name" value="LysR_HTH_N"/>
</dbReference>
<dbReference type="AlphaFoldDB" id="A0A371BE68"/>
<protein>
    <submittedName>
        <fullName evidence="10">LysR family transcriptional regulator</fullName>
    </submittedName>
</protein>
<sequence length="302" mass="33769">MAVNLKKLDLNLLVIFEAVYSTQNISQAATRLAMSQPAVSNSLARLREMLEDPLFVRAPGGVEPTVRARELIVPIREALGLIDRQIAPAGDIDLATYKRNFRIIISDNLEVLMMPAIARTLAADAPGISIECVQGDRNFAEEVRSGKIDLACFPFPIDTTDIVTKAICPLDVVVVSRRNHPGINGVLDLETFCRMPQIALGRELRGLTNIDKALVAKGMERRIAYMAAKLWSIPPLVERTDLIGMLPRRFVEAIADNYRLDIHEVPTGLEEQHAYMMWHTNSEHDAGHRWLRESMLRATLLN</sequence>
<keyword evidence="11" id="KW-1185">Reference proteome</keyword>
<dbReference type="InterPro" id="IPR036388">
    <property type="entry name" value="WH-like_DNA-bd_sf"/>
</dbReference>
<dbReference type="InterPro" id="IPR050389">
    <property type="entry name" value="LysR-type_TF"/>
</dbReference>
<dbReference type="Proteomes" id="UP000263993">
    <property type="component" value="Unassembled WGS sequence"/>
</dbReference>
<keyword evidence="5" id="KW-0805">Transcription regulation</keyword>
<evidence type="ECO:0000256" key="6">
    <source>
        <dbReference type="ARBA" id="ARBA00023125"/>
    </source>
</evidence>
<dbReference type="InterPro" id="IPR005119">
    <property type="entry name" value="LysR_subst-bd"/>
</dbReference>
<keyword evidence="4" id="KW-0678">Repressor</keyword>
<dbReference type="CDD" id="cd08417">
    <property type="entry name" value="PBP2_Nitroaromatics_like"/>
    <property type="match status" value="1"/>
</dbReference>
<evidence type="ECO:0000259" key="9">
    <source>
        <dbReference type="PROSITE" id="PS50931"/>
    </source>
</evidence>
<evidence type="ECO:0000256" key="8">
    <source>
        <dbReference type="ARBA" id="ARBA00023163"/>
    </source>
</evidence>
<organism evidence="10 11">
    <name type="scientific">Undibacter mobilis</name>
    <dbReference type="NCBI Taxonomy" id="2292256"/>
    <lineage>
        <taxon>Bacteria</taxon>
        <taxon>Pseudomonadati</taxon>
        <taxon>Pseudomonadota</taxon>
        <taxon>Alphaproteobacteria</taxon>
        <taxon>Hyphomicrobiales</taxon>
        <taxon>Nitrobacteraceae</taxon>
        <taxon>Undibacter</taxon>
    </lineage>
</organism>
<evidence type="ECO:0000313" key="10">
    <source>
        <dbReference type="EMBL" id="RDV05703.1"/>
    </source>
</evidence>
<evidence type="ECO:0000256" key="7">
    <source>
        <dbReference type="ARBA" id="ARBA00023159"/>
    </source>
</evidence>
<dbReference type="Gene3D" id="3.40.190.10">
    <property type="entry name" value="Periplasmic binding protein-like II"/>
    <property type="match status" value="2"/>
</dbReference>
<accession>A0A371BE68</accession>
<evidence type="ECO:0000256" key="2">
    <source>
        <dbReference type="ARBA" id="ARBA00009437"/>
    </source>
</evidence>
<dbReference type="EMBL" id="QRGO01000001">
    <property type="protein sequence ID" value="RDV05703.1"/>
    <property type="molecule type" value="Genomic_DNA"/>
</dbReference>
<dbReference type="PRINTS" id="PR00039">
    <property type="entry name" value="HTHLYSR"/>
</dbReference>
<dbReference type="GO" id="GO:0003700">
    <property type="term" value="F:DNA-binding transcription factor activity"/>
    <property type="evidence" value="ECO:0007669"/>
    <property type="project" value="InterPro"/>
</dbReference>
<keyword evidence="6" id="KW-0238">DNA-binding</keyword>
<evidence type="ECO:0000256" key="3">
    <source>
        <dbReference type="ARBA" id="ARBA00022458"/>
    </source>
</evidence>
<proteinExistence type="inferred from homology"/>
<dbReference type="Pfam" id="PF03466">
    <property type="entry name" value="LysR_substrate"/>
    <property type="match status" value="1"/>
</dbReference>
<dbReference type="PROSITE" id="PS50931">
    <property type="entry name" value="HTH_LYSR"/>
    <property type="match status" value="1"/>
</dbReference>
<dbReference type="PANTHER" id="PTHR30118">
    <property type="entry name" value="HTH-TYPE TRANSCRIPTIONAL REGULATOR LEUO-RELATED"/>
    <property type="match status" value="1"/>
</dbReference>
<comment type="function">
    <text evidence="1">NodD regulates the expression of the nodABCFE genes which encode other nodulation proteins. NodD is also a negative regulator of its own expression. Binds flavonoids as inducers.</text>
</comment>
<evidence type="ECO:0000256" key="5">
    <source>
        <dbReference type="ARBA" id="ARBA00023015"/>
    </source>
</evidence>
<reference evidence="11" key="1">
    <citation type="submission" date="2018-08" db="EMBL/GenBank/DDBJ databases">
        <authorList>
            <person name="Kim S.-J."/>
            <person name="Jung G.-Y."/>
        </authorList>
    </citation>
    <scope>NUCLEOTIDE SEQUENCE [LARGE SCALE GENOMIC DNA]</scope>
    <source>
        <strain evidence="11">GY_H</strain>
    </source>
</reference>
<feature type="domain" description="HTH lysR-type" evidence="9">
    <location>
        <begin position="8"/>
        <end position="65"/>
    </location>
</feature>
<dbReference type="InterPro" id="IPR036390">
    <property type="entry name" value="WH_DNA-bd_sf"/>
</dbReference>
<comment type="caution">
    <text evidence="10">The sequence shown here is derived from an EMBL/GenBank/DDBJ whole genome shotgun (WGS) entry which is preliminary data.</text>
</comment>
<name>A0A371BE68_9BRAD</name>
<dbReference type="SUPFAM" id="SSF46785">
    <property type="entry name" value="Winged helix' DNA-binding domain"/>
    <property type="match status" value="1"/>
</dbReference>
<dbReference type="InterPro" id="IPR037402">
    <property type="entry name" value="YidZ_PBP2"/>
</dbReference>
<dbReference type="GO" id="GO:0003677">
    <property type="term" value="F:DNA binding"/>
    <property type="evidence" value="ECO:0007669"/>
    <property type="project" value="UniProtKB-KW"/>
</dbReference>
<keyword evidence="3" id="KW-0536">Nodulation</keyword>
<dbReference type="Pfam" id="PF00126">
    <property type="entry name" value="HTH_1"/>
    <property type="match status" value="1"/>
</dbReference>
<dbReference type="Gene3D" id="1.10.10.10">
    <property type="entry name" value="Winged helix-like DNA-binding domain superfamily/Winged helix DNA-binding domain"/>
    <property type="match status" value="1"/>
</dbReference>
<dbReference type="SUPFAM" id="SSF53850">
    <property type="entry name" value="Periplasmic binding protein-like II"/>
    <property type="match status" value="1"/>
</dbReference>
<comment type="similarity">
    <text evidence="2">Belongs to the LysR transcriptional regulatory family.</text>
</comment>
<keyword evidence="8" id="KW-0804">Transcription</keyword>